<dbReference type="AlphaFoldDB" id="A0A7G9R7K6"/>
<dbReference type="PROSITE" id="PS50113">
    <property type="entry name" value="PAC"/>
    <property type="match status" value="1"/>
</dbReference>
<dbReference type="InterPro" id="IPR000014">
    <property type="entry name" value="PAS"/>
</dbReference>
<dbReference type="SUPFAM" id="SSF55785">
    <property type="entry name" value="PYP-like sensor domain (PAS domain)"/>
    <property type="match status" value="1"/>
</dbReference>
<evidence type="ECO:0000256" key="2">
    <source>
        <dbReference type="SAM" id="MobiDB-lite"/>
    </source>
</evidence>
<organism evidence="5 6">
    <name type="scientific">Nocardioides mesophilus</name>
    <dbReference type="NCBI Taxonomy" id="433659"/>
    <lineage>
        <taxon>Bacteria</taxon>
        <taxon>Bacillati</taxon>
        <taxon>Actinomycetota</taxon>
        <taxon>Actinomycetes</taxon>
        <taxon>Propionibacteriales</taxon>
        <taxon>Nocardioidaceae</taxon>
        <taxon>Nocardioides</taxon>
    </lineage>
</organism>
<dbReference type="Pfam" id="PF07228">
    <property type="entry name" value="SpoIIE"/>
    <property type="match status" value="1"/>
</dbReference>
<dbReference type="InterPro" id="IPR029016">
    <property type="entry name" value="GAF-like_dom_sf"/>
</dbReference>
<dbReference type="CDD" id="cd00130">
    <property type="entry name" value="PAS"/>
    <property type="match status" value="1"/>
</dbReference>
<dbReference type="RefSeq" id="WP_187577417.1">
    <property type="nucleotide sequence ID" value="NZ_CP060713.1"/>
</dbReference>
<dbReference type="Proteomes" id="UP000515947">
    <property type="component" value="Chromosome"/>
</dbReference>
<dbReference type="PANTHER" id="PTHR43156">
    <property type="entry name" value="STAGE II SPORULATION PROTEIN E-RELATED"/>
    <property type="match status" value="1"/>
</dbReference>
<protein>
    <submittedName>
        <fullName evidence="5">SpoIIE family protein phosphatase</fullName>
    </submittedName>
</protein>
<dbReference type="InterPro" id="IPR013655">
    <property type="entry name" value="PAS_fold_3"/>
</dbReference>
<evidence type="ECO:0000313" key="6">
    <source>
        <dbReference type="Proteomes" id="UP000515947"/>
    </source>
</evidence>
<feature type="region of interest" description="Disordered" evidence="2">
    <location>
        <begin position="737"/>
        <end position="768"/>
    </location>
</feature>
<dbReference type="Gene3D" id="3.30.450.20">
    <property type="entry name" value="PAS domain"/>
    <property type="match status" value="1"/>
</dbReference>
<evidence type="ECO:0000313" key="5">
    <source>
        <dbReference type="EMBL" id="QNN51581.1"/>
    </source>
</evidence>
<keyword evidence="6" id="KW-1185">Reference proteome</keyword>
<dbReference type="PROSITE" id="PS51746">
    <property type="entry name" value="PPM_2"/>
    <property type="match status" value="1"/>
</dbReference>
<reference evidence="5 6" key="1">
    <citation type="submission" date="2020-08" db="EMBL/GenBank/DDBJ databases">
        <title>Genome sequence of Nocardioides mesophilus KACC 16243T.</title>
        <authorList>
            <person name="Hyun D.-W."/>
            <person name="Bae J.-W."/>
        </authorList>
    </citation>
    <scope>NUCLEOTIDE SEQUENCE [LARGE SCALE GENOMIC DNA]</scope>
    <source>
        <strain evidence="5 6">KACC 16243</strain>
    </source>
</reference>
<gene>
    <name evidence="5" type="ORF">H9L09_13470</name>
</gene>
<dbReference type="InterPro" id="IPR001932">
    <property type="entry name" value="PPM-type_phosphatase-like_dom"/>
</dbReference>
<name>A0A7G9R7K6_9ACTN</name>
<dbReference type="InterPro" id="IPR000700">
    <property type="entry name" value="PAS-assoc_C"/>
</dbReference>
<dbReference type="GO" id="GO:0016791">
    <property type="term" value="F:phosphatase activity"/>
    <property type="evidence" value="ECO:0007669"/>
    <property type="project" value="TreeGrafter"/>
</dbReference>
<dbReference type="SMART" id="SM00331">
    <property type="entry name" value="PP2C_SIG"/>
    <property type="match status" value="1"/>
</dbReference>
<sequence>MDESATARDRVVVVPRTEPLVIDLGDPGRLAAVTRLLPATAGNATLDRLCALAARLLGTGSAQVSLLSDAQLVAAGAGLGRPVPGQLPSPLGQSLCTVTAASGRPLVVDRADADARVCLLEPVTSGSVGAYLGVPLRDDEDRVIGALCVFDPEPRAWLEDQVAVLEELAPAVVAELERAAAVAERDRAQFRLGVAISAGGIGSWEWQLGPGELHADERTMSMFGLPVGPQVLGLEELERRVHPLDRGLFVPSMYAAVEAREDYAAELRLLGADGVTRWVVVRGRTLADLAGSPVGLVGAMYETTEQHEAAESATASADLVNLLAAASDLLSGSLEPEDAVRSLTRVVVPRLADWSMVSLVGADGRLEDVECWHHDPELREVTERFTERRLVGRADPDGSLSAFDSGRPFVLESGAVDFAHKTLRDPEARRLLDQLDLESVAALPLLNGGTVIGTITLCRGAGRPPMSPAELATAVDVGRRASTTLSLAQTYGLERQMSEGLQRSLLTEPVQPDHVEVVVRYVPASSAAQVGGDWYDAFMQPDGATLFVVGDVVGHDFAAAAAMGQLRNLLRGIAVASGDSPASVLDQVDHAIETLRLDTTATAVVARLEQSKEDLAAGITRLRWSNAGHPPAVIVDAQGGTRLLADHDLLLGVLTGTERRESELLLERGATLLMYTDGLVERRFEELHLGIERLERTVAELRELPLQEMADELVRRLVPDAPEDDIALLAIRLHPQDRPRPAEAGPVVLPDNIPEDPATRPDQDGPSA</sequence>
<dbReference type="Pfam" id="PF01590">
    <property type="entry name" value="GAF"/>
    <property type="match status" value="2"/>
</dbReference>
<dbReference type="InterPro" id="IPR035965">
    <property type="entry name" value="PAS-like_dom_sf"/>
</dbReference>
<dbReference type="SUPFAM" id="SSF81606">
    <property type="entry name" value="PP2C-like"/>
    <property type="match status" value="1"/>
</dbReference>
<dbReference type="Gene3D" id="3.30.450.40">
    <property type="match status" value="2"/>
</dbReference>
<dbReference type="KEGG" id="nmes:H9L09_13470"/>
<dbReference type="Pfam" id="PF08447">
    <property type="entry name" value="PAS_3"/>
    <property type="match status" value="1"/>
</dbReference>
<keyword evidence="1" id="KW-0378">Hydrolase</keyword>
<dbReference type="SUPFAM" id="SSF55781">
    <property type="entry name" value="GAF domain-like"/>
    <property type="match status" value="2"/>
</dbReference>
<dbReference type="InterPro" id="IPR003018">
    <property type="entry name" value="GAF"/>
</dbReference>
<dbReference type="InterPro" id="IPR052016">
    <property type="entry name" value="Bact_Sigma-Reg"/>
</dbReference>
<dbReference type="SMART" id="SM00065">
    <property type="entry name" value="GAF"/>
    <property type="match status" value="2"/>
</dbReference>
<proteinExistence type="predicted"/>
<feature type="compositionally biased region" description="Basic and acidic residues" evidence="2">
    <location>
        <begin position="757"/>
        <end position="768"/>
    </location>
</feature>
<feature type="domain" description="PPM-type phosphatase" evidence="4">
    <location>
        <begin position="524"/>
        <end position="733"/>
    </location>
</feature>
<dbReference type="PANTHER" id="PTHR43156:SF2">
    <property type="entry name" value="STAGE II SPORULATION PROTEIN E"/>
    <property type="match status" value="1"/>
</dbReference>
<dbReference type="InterPro" id="IPR036457">
    <property type="entry name" value="PPM-type-like_dom_sf"/>
</dbReference>
<feature type="domain" description="PAC" evidence="3">
    <location>
        <begin position="263"/>
        <end position="315"/>
    </location>
</feature>
<dbReference type="Gene3D" id="3.60.40.10">
    <property type="entry name" value="PPM-type phosphatase domain"/>
    <property type="match status" value="1"/>
</dbReference>
<evidence type="ECO:0000259" key="4">
    <source>
        <dbReference type="PROSITE" id="PS51746"/>
    </source>
</evidence>
<evidence type="ECO:0000259" key="3">
    <source>
        <dbReference type="PROSITE" id="PS50113"/>
    </source>
</evidence>
<evidence type="ECO:0000256" key="1">
    <source>
        <dbReference type="ARBA" id="ARBA00022801"/>
    </source>
</evidence>
<dbReference type="EMBL" id="CP060713">
    <property type="protein sequence ID" value="QNN51581.1"/>
    <property type="molecule type" value="Genomic_DNA"/>
</dbReference>
<accession>A0A7G9R7K6</accession>